<feature type="compositionally biased region" description="Polar residues" evidence="10">
    <location>
        <begin position="58"/>
        <end position="67"/>
    </location>
</feature>
<dbReference type="Pfam" id="PF00096">
    <property type="entry name" value="zf-C2H2"/>
    <property type="match status" value="5"/>
</dbReference>
<dbReference type="InterPro" id="IPR036236">
    <property type="entry name" value="Znf_C2H2_sf"/>
</dbReference>
<dbReference type="FunFam" id="3.30.160.60:FF:002343">
    <property type="entry name" value="Zinc finger protein 33A"/>
    <property type="match status" value="1"/>
</dbReference>
<evidence type="ECO:0000313" key="13">
    <source>
        <dbReference type="Proteomes" id="UP000261660"/>
    </source>
</evidence>
<dbReference type="FunFam" id="3.30.160.60:FF:003288">
    <property type="entry name" value="Uncharacterized protein"/>
    <property type="match status" value="1"/>
</dbReference>
<evidence type="ECO:0000256" key="10">
    <source>
        <dbReference type="SAM" id="MobiDB-lite"/>
    </source>
</evidence>
<sequence>HTDPRECRRSWRETSDLTASSNQMVENRGTQHLKTESDGENSAGSEPDRNHDPDNNLHPATSHSFGSKTDHNSFPFEERSDPKSGLNPLQNKDKGVKPFCCSVCGKRYPQKRSLANHMRLHSEGKFFSCSICKKTFPWKRDVLTHMRIHTGEKPFSCSFCGTRFSQSSHLTLHLRVHTGEKPFTCSVCNTSFSVRKSLVDHMTTHTGEKPHKCSVCGKRFAQNGALRRHLAVHTGEKPFNCSVCDKRFTRLEHVKNHKTHTEEKPFSSSVGGTRFSVKSNLNSDLNTHTGGKLHGRMFLEERSLILWTLLVKQQQRRRVQMRTQVRVMFLMMRTRISVMKDSCQSSSVQLSGLETLPEHSHYSVYQSINSFFNS</sequence>
<dbReference type="Proteomes" id="UP000261660">
    <property type="component" value="Unplaced"/>
</dbReference>
<keyword evidence="4" id="KW-0677">Repeat</keyword>
<evidence type="ECO:0000256" key="4">
    <source>
        <dbReference type="ARBA" id="ARBA00022737"/>
    </source>
</evidence>
<reference evidence="12" key="2">
    <citation type="submission" date="2025-09" db="UniProtKB">
        <authorList>
            <consortium name="Ensembl"/>
        </authorList>
    </citation>
    <scope>IDENTIFICATION</scope>
</reference>
<feature type="domain" description="C2H2-type" evidence="11">
    <location>
        <begin position="127"/>
        <end position="154"/>
    </location>
</feature>
<dbReference type="GeneTree" id="ENSGT00950000182774"/>
<feature type="domain" description="C2H2-type" evidence="11">
    <location>
        <begin position="183"/>
        <end position="210"/>
    </location>
</feature>
<keyword evidence="13" id="KW-1185">Reference proteome</keyword>
<dbReference type="GO" id="GO:0003677">
    <property type="term" value="F:DNA binding"/>
    <property type="evidence" value="ECO:0007669"/>
    <property type="project" value="UniProtKB-KW"/>
</dbReference>
<dbReference type="PANTHER" id="PTHR16515:SF49">
    <property type="entry name" value="GASTRULA ZINC FINGER PROTEIN XLCGF49.1-LIKE-RELATED"/>
    <property type="match status" value="1"/>
</dbReference>
<evidence type="ECO:0000256" key="7">
    <source>
        <dbReference type="ARBA" id="ARBA00023125"/>
    </source>
</evidence>
<feature type="region of interest" description="Disordered" evidence="10">
    <location>
        <begin position="1"/>
        <end position="91"/>
    </location>
</feature>
<dbReference type="SMART" id="SM00355">
    <property type="entry name" value="ZnF_C2H2"/>
    <property type="match status" value="6"/>
</dbReference>
<keyword evidence="3" id="KW-0479">Metal-binding</keyword>
<feature type="compositionally biased region" description="Basic and acidic residues" evidence="10">
    <location>
        <begin position="1"/>
        <end position="15"/>
    </location>
</feature>
<proteinExistence type="inferred from homology"/>
<feature type="domain" description="C2H2-type" evidence="11">
    <location>
        <begin position="211"/>
        <end position="238"/>
    </location>
</feature>
<evidence type="ECO:0000313" key="12">
    <source>
        <dbReference type="Ensembl" id="ENSLBEP00000013569.1"/>
    </source>
</evidence>
<comment type="subcellular location">
    <subcellularLocation>
        <location evidence="1">Nucleus</location>
    </subcellularLocation>
</comment>
<keyword evidence="6" id="KW-0862">Zinc</keyword>
<dbReference type="FunFam" id="3.30.160.60:FF:001235">
    <property type="entry name" value="Si:ch211-119o8.6"/>
    <property type="match status" value="1"/>
</dbReference>
<dbReference type="AlphaFoldDB" id="A0A3Q3F1T0"/>
<dbReference type="PROSITE" id="PS00028">
    <property type="entry name" value="ZINC_FINGER_C2H2_1"/>
    <property type="match status" value="5"/>
</dbReference>
<evidence type="ECO:0000256" key="1">
    <source>
        <dbReference type="ARBA" id="ARBA00004123"/>
    </source>
</evidence>
<evidence type="ECO:0000256" key="8">
    <source>
        <dbReference type="ARBA" id="ARBA00023242"/>
    </source>
</evidence>
<dbReference type="PROSITE" id="PS50157">
    <property type="entry name" value="ZINC_FINGER_C2H2_2"/>
    <property type="match status" value="6"/>
</dbReference>
<dbReference type="GO" id="GO:0008270">
    <property type="term" value="F:zinc ion binding"/>
    <property type="evidence" value="ECO:0007669"/>
    <property type="project" value="UniProtKB-KW"/>
</dbReference>
<feature type="compositionally biased region" description="Basic and acidic residues" evidence="10">
    <location>
        <begin position="68"/>
        <end position="82"/>
    </location>
</feature>
<accession>A0A3Q3F1T0</accession>
<dbReference type="FunFam" id="3.30.160.60:FF:001158">
    <property type="entry name" value="zinc finger protein 22"/>
    <property type="match status" value="1"/>
</dbReference>
<protein>
    <recommendedName>
        <fullName evidence="11">C2H2-type domain-containing protein</fullName>
    </recommendedName>
</protein>
<evidence type="ECO:0000256" key="5">
    <source>
        <dbReference type="ARBA" id="ARBA00022771"/>
    </source>
</evidence>
<dbReference type="Ensembl" id="ENSLBET00000014310.1">
    <property type="protein sequence ID" value="ENSLBEP00000013569.1"/>
    <property type="gene ID" value="ENSLBEG00000010278.1"/>
</dbReference>
<reference evidence="12" key="1">
    <citation type="submission" date="2025-08" db="UniProtKB">
        <authorList>
            <consortium name="Ensembl"/>
        </authorList>
    </citation>
    <scope>IDENTIFICATION</scope>
</reference>
<keyword evidence="5 9" id="KW-0863">Zinc-finger</keyword>
<name>A0A3Q3F1T0_9LABR</name>
<feature type="domain" description="C2H2-type" evidence="11">
    <location>
        <begin position="99"/>
        <end position="126"/>
    </location>
</feature>
<comment type="similarity">
    <text evidence="2">Belongs to the krueppel C2H2-type zinc-finger protein family.</text>
</comment>
<feature type="compositionally biased region" description="Basic and acidic residues" evidence="10">
    <location>
        <begin position="46"/>
        <end position="55"/>
    </location>
</feature>
<dbReference type="FunFam" id="3.30.160.60:FF:000870">
    <property type="entry name" value="zinc finger protein 197 isoform X1"/>
    <property type="match status" value="1"/>
</dbReference>
<feature type="domain" description="C2H2-type" evidence="11">
    <location>
        <begin position="239"/>
        <end position="265"/>
    </location>
</feature>
<dbReference type="GO" id="GO:0010468">
    <property type="term" value="P:regulation of gene expression"/>
    <property type="evidence" value="ECO:0007669"/>
    <property type="project" value="TreeGrafter"/>
</dbReference>
<keyword evidence="7" id="KW-0238">DNA-binding</keyword>
<dbReference type="InterPro" id="IPR050331">
    <property type="entry name" value="Zinc_finger"/>
</dbReference>
<feature type="domain" description="C2H2-type" evidence="11">
    <location>
        <begin position="155"/>
        <end position="182"/>
    </location>
</feature>
<dbReference type="PANTHER" id="PTHR16515">
    <property type="entry name" value="PR DOMAIN ZINC FINGER PROTEIN"/>
    <property type="match status" value="1"/>
</dbReference>
<evidence type="ECO:0000256" key="9">
    <source>
        <dbReference type="PROSITE-ProRule" id="PRU00042"/>
    </source>
</evidence>
<keyword evidence="8" id="KW-0539">Nucleus</keyword>
<organism evidence="12 13">
    <name type="scientific">Labrus bergylta</name>
    <name type="common">ballan wrasse</name>
    <dbReference type="NCBI Taxonomy" id="56723"/>
    <lineage>
        <taxon>Eukaryota</taxon>
        <taxon>Metazoa</taxon>
        <taxon>Chordata</taxon>
        <taxon>Craniata</taxon>
        <taxon>Vertebrata</taxon>
        <taxon>Euteleostomi</taxon>
        <taxon>Actinopterygii</taxon>
        <taxon>Neopterygii</taxon>
        <taxon>Teleostei</taxon>
        <taxon>Neoteleostei</taxon>
        <taxon>Acanthomorphata</taxon>
        <taxon>Eupercaria</taxon>
        <taxon>Labriformes</taxon>
        <taxon>Labridae</taxon>
        <taxon>Labrus</taxon>
    </lineage>
</organism>
<dbReference type="GO" id="GO:0005634">
    <property type="term" value="C:nucleus"/>
    <property type="evidence" value="ECO:0007669"/>
    <property type="project" value="UniProtKB-SubCell"/>
</dbReference>
<evidence type="ECO:0000259" key="11">
    <source>
        <dbReference type="PROSITE" id="PS50157"/>
    </source>
</evidence>
<dbReference type="FunFam" id="3.30.160.60:FF:000446">
    <property type="entry name" value="Zinc finger protein"/>
    <property type="match status" value="1"/>
</dbReference>
<evidence type="ECO:0000256" key="3">
    <source>
        <dbReference type="ARBA" id="ARBA00022723"/>
    </source>
</evidence>
<dbReference type="SUPFAM" id="SSF57667">
    <property type="entry name" value="beta-beta-alpha zinc fingers"/>
    <property type="match status" value="4"/>
</dbReference>
<evidence type="ECO:0000256" key="2">
    <source>
        <dbReference type="ARBA" id="ARBA00006991"/>
    </source>
</evidence>
<evidence type="ECO:0000256" key="6">
    <source>
        <dbReference type="ARBA" id="ARBA00022833"/>
    </source>
</evidence>
<dbReference type="Gene3D" id="3.30.160.60">
    <property type="entry name" value="Classic Zinc Finger"/>
    <property type="match status" value="7"/>
</dbReference>
<dbReference type="InterPro" id="IPR013087">
    <property type="entry name" value="Znf_C2H2_type"/>
</dbReference>
<feature type="compositionally biased region" description="Polar residues" evidence="10">
    <location>
        <begin position="16"/>
        <end position="32"/>
    </location>
</feature>